<evidence type="ECO:0000256" key="4">
    <source>
        <dbReference type="ARBA" id="ARBA00023033"/>
    </source>
</evidence>
<organism evidence="6 7">
    <name type="scientific">Tectimicrobiota bacterium</name>
    <dbReference type="NCBI Taxonomy" id="2528274"/>
    <lineage>
        <taxon>Bacteria</taxon>
        <taxon>Pseudomonadati</taxon>
        <taxon>Nitrospinota/Tectimicrobiota group</taxon>
        <taxon>Candidatus Tectimicrobiota</taxon>
    </lineage>
</organism>
<dbReference type="PANTHER" id="PTHR42847">
    <property type="entry name" value="ALKANESULFONATE MONOOXYGENASE"/>
    <property type="match status" value="1"/>
</dbReference>
<sequence length="168" mass="18376">MSLQMIGVSLTGSCPQGIPAIADMMDNARRIERLGFDAIWSGDHLIMHSPMMDVMTVLASFAAVTTRVRIGTAVYLLPLRHPVAIAKQVASLDLLSGGRFLFGVGVGGEIAREFEAVGVPVAERGRRTDEALDILTRVLSQAHVTYEGRHYQVHDVTLEPRPQQQPYP</sequence>
<dbReference type="Proteomes" id="UP000712673">
    <property type="component" value="Unassembled WGS sequence"/>
</dbReference>
<dbReference type="SUPFAM" id="SSF51679">
    <property type="entry name" value="Bacterial luciferase-like"/>
    <property type="match status" value="1"/>
</dbReference>
<protein>
    <submittedName>
        <fullName evidence="6">LLM class flavin-dependent oxidoreductase</fullName>
    </submittedName>
</protein>
<dbReference type="InterPro" id="IPR011251">
    <property type="entry name" value="Luciferase-like_dom"/>
</dbReference>
<keyword evidence="2" id="KW-0288">FMN</keyword>
<feature type="domain" description="Luciferase-like" evidence="5">
    <location>
        <begin position="19"/>
        <end position="166"/>
    </location>
</feature>
<evidence type="ECO:0000256" key="3">
    <source>
        <dbReference type="ARBA" id="ARBA00023002"/>
    </source>
</evidence>
<keyword evidence="1" id="KW-0285">Flavoprotein</keyword>
<evidence type="ECO:0000256" key="2">
    <source>
        <dbReference type="ARBA" id="ARBA00022643"/>
    </source>
</evidence>
<dbReference type="PANTHER" id="PTHR42847:SF4">
    <property type="entry name" value="ALKANESULFONATE MONOOXYGENASE-RELATED"/>
    <property type="match status" value="1"/>
</dbReference>
<evidence type="ECO:0000313" key="6">
    <source>
        <dbReference type="EMBL" id="MBM3227096.1"/>
    </source>
</evidence>
<dbReference type="EMBL" id="VGLS01001189">
    <property type="protein sequence ID" value="MBM3227096.1"/>
    <property type="molecule type" value="Genomic_DNA"/>
</dbReference>
<reference evidence="6" key="1">
    <citation type="submission" date="2019-03" db="EMBL/GenBank/DDBJ databases">
        <title>Lake Tanganyika Metagenome-Assembled Genomes (MAGs).</title>
        <authorList>
            <person name="Tran P."/>
        </authorList>
    </citation>
    <scope>NUCLEOTIDE SEQUENCE</scope>
    <source>
        <strain evidence="6">K_DeepCast_65m_m2_066</strain>
    </source>
</reference>
<keyword evidence="3" id="KW-0560">Oxidoreductase</keyword>
<evidence type="ECO:0000259" key="5">
    <source>
        <dbReference type="Pfam" id="PF00296"/>
    </source>
</evidence>
<dbReference type="Gene3D" id="3.20.20.30">
    <property type="entry name" value="Luciferase-like domain"/>
    <property type="match status" value="1"/>
</dbReference>
<gene>
    <name evidence="6" type="ORF">FJZ47_25290</name>
</gene>
<comment type="caution">
    <text evidence="6">The sequence shown here is derived from an EMBL/GenBank/DDBJ whole genome shotgun (WGS) entry which is preliminary data.</text>
</comment>
<evidence type="ECO:0000313" key="7">
    <source>
        <dbReference type="Proteomes" id="UP000712673"/>
    </source>
</evidence>
<feature type="non-terminal residue" evidence="6">
    <location>
        <position position="168"/>
    </location>
</feature>
<proteinExistence type="predicted"/>
<dbReference type="GO" id="GO:0046306">
    <property type="term" value="P:alkanesulfonate catabolic process"/>
    <property type="evidence" value="ECO:0007669"/>
    <property type="project" value="TreeGrafter"/>
</dbReference>
<dbReference type="InterPro" id="IPR036661">
    <property type="entry name" value="Luciferase-like_sf"/>
</dbReference>
<dbReference type="InterPro" id="IPR050172">
    <property type="entry name" value="SsuD_RutA_monooxygenase"/>
</dbReference>
<keyword evidence="4" id="KW-0503">Monooxygenase</keyword>
<dbReference type="AlphaFoldDB" id="A0A937W8U3"/>
<dbReference type="GO" id="GO:0008726">
    <property type="term" value="F:alkanesulfonate monooxygenase activity"/>
    <property type="evidence" value="ECO:0007669"/>
    <property type="project" value="TreeGrafter"/>
</dbReference>
<evidence type="ECO:0000256" key="1">
    <source>
        <dbReference type="ARBA" id="ARBA00022630"/>
    </source>
</evidence>
<dbReference type="Pfam" id="PF00296">
    <property type="entry name" value="Bac_luciferase"/>
    <property type="match status" value="1"/>
</dbReference>
<name>A0A937W8U3_UNCTE</name>
<accession>A0A937W8U3</accession>